<evidence type="ECO:0000256" key="1">
    <source>
        <dbReference type="SAM" id="Phobius"/>
    </source>
</evidence>
<proteinExistence type="predicted"/>
<protein>
    <submittedName>
        <fullName evidence="2">Uncharacterized protein</fullName>
    </submittedName>
</protein>
<gene>
    <name evidence="2" type="ORF">GCM10009547_27840</name>
</gene>
<sequence>MTPNATARPEDRMLRRVMQVDAWVSFYSPAVFLLCVPILAVADVPGWLVTTVVLLAAAILGGCGIVMAGVCAVAVARGRLEFPDQPALEHFHLVGPVGTRGLHVPTR</sequence>
<name>A0ABP3S142_9ACTN</name>
<comment type="caution">
    <text evidence="2">The sequence shown here is derived from an EMBL/GenBank/DDBJ whole genome shotgun (WGS) entry which is preliminary data.</text>
</comment>
<feature type="transmembrane region" description="Helical" evidence="1">
    <location>
        <begin position="47"/>
        <end position="76"/>
    </location>
</feature>
<reference evidence="3" key="1">
    <citation type="journal article" date="2019" name="Int. J. Syst. Evol. Microbiol.">
        <title>The Global Catalogue of Microorganisms (GCM) 10K type strain sequencing project: providing services to taxonomists for standard genome sequencing and annotation.</title>
        <authorList>
            <consortium name="The Broad Institute Genomics Platform"/>
            <consortium name="The Broad Institute Genome Sequencing Center for Infectious Disease"/>
            <person name="Wu L."/>
            <person name="Ma J."/>
        </authorList>
    </citation>
    <scope>NUCLEOTIDE SEQUENCE [LARGE SCALE GENOMIC DNA]</scope>
    <source>
        <strain evidence="3">JCM 10671</strain>
    </source>
</reference>
<keyword evidence="1" id="KW-1133">Transmembrane helix</keyword>
<keyword evidence="3" id="KW-1185">Reference proteome</keyword>
<organism evidence="2 3">
    <name type="scientific">Sporichthya brevicatena</name>
    <dbReference type="NCBI Taxonomy" id="171442"/>
    <lineage>
        <taxon>Bacteria</taxon>
        <taxon>Bacillati</taxon>
        <taxon>Actinomycetota</taxon>
        <taxon>Actinomycetes</taxon>
        <taxon>Sporichthyales</taxon>
        <taxon>Sporichthyaceae</taxon>
        <taxon>Sporichthya</taxon>
    </lineage>
</organism>
<feature type="transmembrane region" description="Helical" evidence="1">
    <location>
        <begin position="20"/>
        <end position="41"/>
    </location>
</feature>
<evidence type="ECO:0000313" key="3">
    <source>
        <dbReference type="Proteomes" id="UP001500957"/>
    </source>
</evidence>
<keyword evidence="1" id="KW-0472">Membrane</keyword>
<evidence type="ECO:0000313" key="2">
    <source>
        <dbReference type="EMBL" id="GAA0623233.1"/>
    </source>
</evidence>
<dbReference type="RefSeq" id="WP_344605706.1">
    <property type="nucleotide sequence ID" value="NZ_BAAAHE010000021.1"/>
</dbReference>
<dbReference type="Proteomes" id="UP001500957">
    <property type="component" value="Unassembled WGS sequence"/>
</dbReference>
<dbReference type="EMBL" id="BAAAHE010000021">
    <property type="protein sequence ID" value="GAA0623233.1"/>
    <property type="molecule type" value="Genomic_DNA"/>
</dbReference>
<accession>A0ABP3S142</accession>
<keyword evidence="1" id="KW-0812">Transmembrane</keyword>